<dbReference type="PANTHER" id="PTHR33055:SF15">
    <property type="entry name" value="TRANSPOSASE-RELATED"/>
    <property type="match status" value="1"/>
</dbReference>
<dbReference type="EMBL" id="JADOGI010000213">
    <property type="protein sequence ID" value="MBF8192484.1"/>
    <property type="molecule type" value="Genomic_DNA"/>
</dbReference>
<evidence type="ECO:0000313" key="4">
    <source>
        <dbReference type="Proteomes" id="UP000605361"/>
    </source>
</evidence>
<dbReference type="Proteomes" id="UP000605361">
    <property type="component" value="Unassembled WGS sequence"/>
</dbReference>
<dbReference type="InterPro" id="IPR002525">
    <property type="entry name" value="Transp_IS110-like_N"/>
</dbReference>
<reference evidence="3" key="1">
    <citation type="submission" date="2020-11" db="EMBL/GenBank/DDBJ databases">
        <title>Whole-genome analyses of Nonomuraea sp. K274.</title>
        <authorList>
            <person name="Veyisoglu A."/>
        </authorList>
    </citation>
    <scope>NUCLEOTIDE SEQUENCE</scope>
    <source>
        <strain evidence="3">K274</strain>
    </source>
</reference>
<comment type="caution">
    <text evidence="3">The sequence shown here is derived from an EMBL/GenBank/DDBJ whole genome shotgun (WGS) entry which is preliminary data.</text>
</comment>
<accession>A0A931F222</accession>
<dbReference type="InterPro" id="IPR003346">
    <property type="entry name" value="Transposase_20"/>
</dbReference>
<proteinExistence type="predicted"/>
<dbReference type="Pfam" id="PF02371">
    <property type="entry name" value="Transposase_20"/>
    <property type="match status" value="1"/>
</dbReference>
<gene>
    <name evidence="3" type="ORF">ITP53_43760</name>
</gene>
<organism evidence="3 4">
    <name type="scientific">Nonomuraea cypriaca</name>
    <dbReference type="NCBI Taxonomy" id="1187855"/>
    <lineage>
        <taxon>Bacteria</taxon>
        <taxon>Bacillati</taxon>
        <taxon>Actinomycetota</taxon>
        <taxon>Actinomycetes</taxon>
        <taxon>Streptosporangiales</taxon>
        <taxon>Streptosporangiaceae</taxon>
        <taxon>Nonomuraea</taxon>
    </lineage>
</organism>
<evidence type="ECO:0000259" key="2">
    <source>
        <dbReference type="Pfam" id="PF02371"/>
    </source>
</evidence>
<dbReference type="PANTHER" id="PTHR33055">
    <property type="entry name" value="TRANSPOSASE FOR INSERTION SEQUENCE ELEMENT IS1111A"/>
    <property type="match status" value="1"/>
</dbReference>
<feature type="domain" description="Transposase IS110-like N-terminal" evidence="1">
    <location>
        <begin position="17"/>
        <end position="167"/>
    </location>
</feature>
<name>A0A931F222_9ACTN</name>
<evidence type="ECO:0000313" key="3">
    <source>
        <dbReference type="EMBL" id="MBF8192484.1"/>
    </source>
</evidence>
<dbReference type="GO" id="GO:0003677">
    <property type="term" value="F:DNA binding"/>
    <property type="evidence" value="ECO:0007669"/>
    <property type="project" value="InterPro"/>
</dbReference>
<sequence>MVEEIEDEPLHVERVAALDIGKGMLEVCIRVPSERNRRRRAQEVRTFGTTKSQIIELADWLRCWGVTKVVMESTGDYWKAPFFRLEAEGFDCDLLDAKQVKALPGRPKTDRCDAVWLAKVAEKGMGVGACFVPPEEIRKLRTLTRYRRHLIEERSREKQRAEKLLEDAQVKLSVVVSDLHGVSARDMMEALISGERDPKALAELARGRLRSKIKLLEEALDGADTFTEHHAFVLRMMLDHVDSLTAQTDRLTAQIEELIAPFDRQATQLDGIPGVGRIAAQDLLAEIGIDMSVFPTAGHLVSWCKFCPQVKSSAGKRKGRNARGRGNRYVAGALGEITVSAGRTHTRVGARYRRIARRRGKGKAQVATGNTILSIAYTLLSDPTLEYEELGVDYYDTRMHHRRQVGSHIRGLQRLGYRVTLEPIEGEVA</sequence>
<keyword evidence="4" id="KW-1185">Reference proteome</keyword>
<evidence type="ECO:0000259" key="1">
    <source>
        <dbReference type="Pfam" id="PF01548"/>
    </source>
</evidence>
<dbReference type="GO" id="GO:0004803">
    <property type="term" value="F:transposase activity"/>
    <property type="evidence" value="ECO:0007669"/>
    <property type="project" value="InterPro"/>
</dbReference>
<dbReference type="Pfam" id="PF01548">
    <property type="entry name" value="DEDD_Tnp_IS110"/>
    <property type="match status" value="1"/>
</dbReference>
<feature type="domain" description="Transposase IS116/IS110/IS902 C-terminal" evidence="2">
    <location>
        <begin position="268"/>
        <end position="352"/>
    </location>
</feature>
<dbReference type="GO" id="GO:0006313">
    <property type="term" value="P:DNA transposition"/>
    <property type="evidence" value="ECO:0007669"/>
    <property type="project" value="InterPro"/>
</dbReference>
<dbReference type="AlphaFoldDB" id="A0A931F222"/>
<protein>
    <submittedName>
        <fullName evidence="3">IS110 family transposase</fullName>
    </submittedName>
</protein>
<dbReference type="InterPro" id="IPR047650">
    <property type="entry name" value="Transpos_IS110"/>
</dbReference>
<dbReference type="NCBIfam" id="NF033542">
    <property type="entry name" value="transpos_IS110"/>
    <property type="match status" value="1"/>
</dbReference>